<dbReference type="AlphaFoldDB" id="A0A9W6LLD3"/>
<dbReference type="Gene3D" id="3.40.50.300">
    <property type="entry name" value="P-loop containing nucleotide triphosphate hydrolases"/>
    <property type="match status" value="1"/>
</dbReference>
<dbReference type="RefSeq" id="WP_281832323.1">
    <property type="nucleotide sequence ID" value="NZ_BSDY01000001.1"/>
</dbReference>
<dbReference type="PANTHER" id="PTHR13748:SF62">
    <property type="entry name" value="COBW DOMAIN-CONTAINING PROTEIN"/>
    <property type="match status" value="1"/>
</dbReference>
<evidence type="ECO:0000259" key="2">
    <source>
        <dbReference type="Pfam" id="PF07683"/>
    </source>
</evidence>
<gene>
    <name evidence="3" type="ORF">PM10SUCC1_01040</name>
</gene>
<keyword evidence="4" id="KW-1185">Reference proteome</keyword>
<feature type="domain" description="CobW C-terminal" evidence="2">
    <location>
        <begin position="219"/>
        <end position="298"/>
    </location>
</feature>
<evidence type="ECO:0000313" key="3">
    <source>
        <dbReference type="EMBL" id="GLI54589.1"/>
    </source>
</evidence>
<sequence length="317" mass="35062">MQKKKLYLVTGFLGAGKTTTLKEILNNLSEGKNAVIMNEFGRVGIDGKLLDGFDIELSEINRGSIFCSCLQVNFVTELARMAETDVDRVFVEGSGLADPSNIGEILEALRIYMNVDEIPYTYGGAICVVDARTFEGEVGKLEAVVNQVEQAQMVVVNKIDLVEDTSKVVGGIREINPQAEICEAEYGRVEMDFFSREEDYLEGIKRKETTNTEATKPKTFTLSTVEEIAMDELNGFLGEIASLVYRVKGFSNVEGKLTKVDMVGGRVDLDRDHGMSEDSSLVLLTKKVEDMTIPQILKGIVDAWDRNTSVKMKIKNG</sequence>
<dbReference type="InterPro" id="IPR027417">
    <property type="entry name" value="P-loop_NTPase"/>
</dbReference>
<dbReference type="InterPro" id="IPR003495">
    <property type="entry name" value="CobW/HypB/UreG_nucleotide-bd"/>
</dbReference>
<dbReference type="PANTHER" id="PTHR13748">
    <property type="entry name" value="COBW-RELATED"/>
    <property type="match status" value="1"/>
</dbReference>
<protein>
    <submittedName>
        <fullName evidence="3">Cobalamin synthesis protein</fullName>
    </submittedName>
</protein>
<dbReference type="Pfam" id="PF07683">
    <property type="entry name" value="CobW_C"/>
    <property type="match status" value="1"/>
</dbReference>
<dbReference type="GO" id="GO:0005737">
    <property type="term" value="C:cytoplasm"/>
    <property type="evidence" value="ECO:0007669"/>
    <property type="project" value="TreeGrafter"/>
</dbReference>
<dbReference type="Proteomes" id="UP001144471">
    <property type="component" value="Unassembled WGS sequence"/>
</dbReference>
<dbReference type="CDD" id="cd03112">
    <property type="entry name" value="CobW-like"/>
    <property type="match status" value="1"/>
</dbReference>
<dbReference type="Pfam" id="PF02492">
    <property type="entry name" value="cobW"/>
    <property type="match status" value="1"/>
</dbReference>
<dbReference type="SUPFAM" id="SSF52540">
    <property type="entry name" value="P-loop containing nucleoside triphosphate hydrolases"/>
    <property type="match status" value="1"/>
</dbReference>
<comment type="caution">
    <text evidence="3">The sequence shown here is derived from an EMBL/GenBank/DDBJ whole genome shotgun (WGS) entry which is preliminary data.</text>
</comment>
<dbReference type="InterPro" id="IPR051316">
    <property type="entry name" value="Zinc-reg_GTPase_activator"/>
</dbReference>
<evidence type="ECO:0000259" key="1">
    <source>
        <dbReference type="Pfam" id="PF02492"/>
    </source>
</evidence>
<evidence type="ECO:0000313" key="4">
    <source>
        <dbReference type="Proteomes" id="UP001144471"/>
    </source>
</evidence>
<accession>A0A9W6LLD3</accession>
<dbReference type="EMBL" id="BSDY01000001">
    <property type="protein sequence ID" value="GLI54589.1"/>
    <property type="molecule type" value="Genomic_DNA"/>
</dbReference>
<reference evidence="3" key="1">
    <citation type="submission" date="2022-12" db="EMBL/GenBank/DDBJ databases">
        <title>Reference genome sequencing for broad-spectrum identification of bacterial and archaeal isolates by mass spectrometry.</title>
        <authorList>
            <person name="Sekiguchi Y."/>
            <person name="Tourlousse D.M."/>
        </authorList>
    </citation>
    <scope>NUCLEOTIDE SEQUENCE</scope>
    <source>
        <strain evidence="3">10succ1</strain>
    </source>
</reference>
<organism evidence="3 4">
    <name type="scientific">Propionigenium maris DSM 9537</name>
    <dbReference type="NCBI Taxonomy" id="1123000"/>
    <lineage>
        <taxon>Bacteria</taxon>
        <taxon>Fusobacteriati</taxon>
        <taxon>Fusobacteriota</taxon>
        <taxon>Fusobacteriia</taxon>
        <taxon>Fusobacteriales</taxon>
        <taxon>Fusobacteriaceae</taxon>
        <taxon>Propionigenium</taxon>
    </lineage>
</organism>
<name>A0A9W6LLD3_9FUSO</name>
<dbReference type="InterPro" id="IPR011629">
    <property type="entry name" value="CobW-like_C"/>
</dbReference>
<feature type="domain" description="CobW/HypB/UreG nucleotide-binding" evidence="1">
    <location>
        <begin position="7"/>
        <end position="182"/>
    </location>
</feature>
<proteinExistence type="predicted"/>